<dbReference type="Pfam" id="PF00561">
    <property type="entry name" value="Abhydrolase_1"/>
    <property type="match status" value="1"/>
</dbReference>
<dbReference type="GO" id="GO:0047372">
    <property type="term" value="F:monoacylglycerol lipase activity"/>
    <property type="evidence" value="ECO:0007669"/>
    <property type="project" value="TreeGrafter"/>
</dbReference>
<dbReference type="PANTHER" id="PTHR43798">
    <property type="entry name" value="MONOACYLGLYCEROL LIPASE"/>
    <property type="match status" value="1"/>
</dbReference>
<feature type="domain" description="AB hydrolase-1" evidence="1">
    <location>
        <begin position="55"/>
        <end position="284"/>
    </location>
</feature>
<organism evidence="2">
    <name type="scientific">marine sediment metagenome</name>
    <dbReference type="NCBI Taxonomy" id="412755"/>
    <lineage>
        <taxon>unclassified sequences</taxon>
        <taxon>metagenomes</taxon>
        <taxon>ecological metagenomes</taxon>
    </lineage>
</organism>
<dbReference type="SUPFAM" id="SSF53474">
    <property type="entry name" value="alpha/beta-Hydrolases"/>
    <property type="match status" value="1"/>
</dbReference>
<dbReference type="InterPro" id="IPR050266">
    <property type="entry name" value="AB_hydrolase_sf"/>
</dbReference>
<accession>A0A0F9WZG7</accession>
<comment type="caution">
    <text evidence="2">The sequence shown here is derived from an EMBL/GenBank/DDBJ whole genome shotgun (WGS) entry which is preliminary data.</text>
</comment>
<dbReference type="GO" id="GO:0016020">
    <property type="term" value="C:membrane"/>
    <property type="evidence" value="ECO:0007669"/>
    <property type="project" value="TreeGrafter"/>
</dbReference>
<proteinExistence type="predicted"/>
<reference evidence="2" key="1">
    <citation type="journal article" date="2015" name="Nature">
        <title>Complex archaea that bridge the gap between prokaryotes and eukaryotes.</title>
        <authorList>
            <person name="Spang A."/>
            <person name="Saw J.H."/>
            <person name="Jorgensen S.L."/>
            <person name="Zaremba-Niedzwiedzka K."/>
            <person name="Martijn J."/>
            <person name="Lind A.E."/>
            <person name="van Eijk R."/>
            <person name="Schleper C."/>
            <person name="Guy L."/>
            <person name="Ettema T.J."/>
        </authorList>
    </citation>
    <scope>NUCLEOTIDE SEQUENCE</scope>
</reference>
<protein>
    <recommendedName>
        <fullName evidence="1">AB hydrolase-1 domain-containing protein</fullName>
    </recommendedName>
</protein>
<evidence type="ECO:0000313" key="2">
    <source>
        <dbReference type="EMBL" id="KKN91861.1"/>
    </source>
</evidence>
<evidence type="ECO:0000259" key="1">
    <source>
        <dbReference type="Pfam" id="PF00561"/>
    </source>
</evidence>
<dbReference type="AlphaFoldDB" id="A0A0F9WZG7"/>
<dbReference type="PRINTS" id="PR00111">
    <property type="entry name" value="ABHYDROLASE"/>
</dbReference>
<gene>
    <name evidence="2" type="ORF">LCGC14_0213360</name>
</gene>
<sequence>MATKLPIAVAEGGLDSRAAVAFSQALQRPGVSRHVTVHGVQLHYLGWNLEANDKPVVLLVHGFRGHAHWWDGIAPYLAEDYRVIALDLSGMGDSDHRGSYPFQYAAADITGLIEAMELGPVTAIGHSYGGVRLLKACADHPQLFKRLINLDSYIYFPEETPPNDPGKSVRRYYPDLATAMGRYRLVPEQPRFEPAVLEHIARHSLREESEGWCWKFDPLIPAGINHEIPARELLPRVRRPVHVVYAEGSAVISASHARETVALLPFGKGPVVMPDAYHHMMIDQPQELTALLKSLLADGDTT</sequence>
<dbReference type="GO" id="GO:0046464">
    <property type="term" value="P:acylglycerol catabolic process"/>
    <property type="evidence" value="ECO:0007669"/>
    <property type="project" value="TreeGrafter"/>
</dbReference>
<dbReference type="PANTHER" id="PTHR43798:SF33">
    <property type="entry name" value="HYDROLASE, PUTATIVE (AFU_ORTHOLOGUE AFUA_2G14860)-RELATED"/>
    <property type="match status" value="1"/>
</dbReference>
<dbReference type="EMBL" id="LAZR01000099">
    <property type="protein sequence ID" value="KKN91861.1"/>
    <property type="molecule type" value="Genomic_DNA"/>
</dbReference>
<dbReference type="InterPro" id="IPR000073">
    <property type="entry name" value="AB_hydrolase_1"/>
</dbReference>
<dbReference type="Gene3D" id="3.40.50.1820">
    <property type="entry name" value="alpha/beta hydrolase"/>
    <property type="match status" value="1"/>
</dbReference>
<name>A0A0F9WZG7_9ZZZZ</name>
<dbReference type="InterPro" id="IPR029058">
    <property type="entry name" value="AB_hydrolase_fold"/>
</dbReference>